<evidence type="ECO:0000256" key="2">
    <source>
        <dbReference type="RuleBase" id="RU364082"/>
    </source>
</evidence>
<dbReference type="Gene3D" id="3.90.25.10">
    <property type="entry name" value="UDP-galactose 4-epimerase, domain 1"/>
    <property type="match status" value="1"/>
</dbReference>
<gene>
    <name evidence="4" type="primary">rfbD</name>
    <name evidence="4" type="ORF">D3H55_18975</name>
</gene>
<evidence type="ECO:0000259" key="3">
    <source>
        <dbReference type="Pfam" id="PF04321"/>
    </source>
</evidence>
<keyword evidence="2" id="KW-0521">NADP</keyword>
<evidence type="ECO:0000313" key="5">
    <source>
        <dbReference type="Proteomes" id="UP000265801"/>
    </source>
</evidence>
<dbReference type="OrthoDB" id="9803892at2"/>
<dbReference type="AlphaFoldDB" id="A0A3A1QV97"/>
<proteinExistence type="inferred from homology"/>
<dbReference type="RefSeq" id="WP_119548875.1">
    <property type="nucleotide sequence ID" value="NZ_QXIR01000033.1"/>
</dbReference>
<dbReference type="Gene3D" id="3.40.50.720">
    <property type="entry name" value="NAD(P)-binding Rossmann-like Domain"/>
    <property type="match status" value="1"/>
</dbReference>
<dbReference type="GO" id="GO:0008831">
    <property type="term" value="F:dTDP-4-dehydrorhamnose reductase activity"/>
    <property type="evidence" value="ECO:0007669"/>
    <property type="project" value="UniProtKB-EC"/>
</dbReference>
<name>A0A3A1QV97_9BACI</name>
<keyword evidence="2 4" id="KW-0560">Oxidoreductase</keyword>
<comment type="similarity">
    <text evidence="1 2">Belongs to the dTDP-4-dehydrorhamnose reductase family.</text>
</comment>
<dbReference type="NCBIfam" id="TIGR01214">
    <property type="entry name" value="rmlD"/>
    <property type="match status" value="1"/>
</dbReference>
<accession>A0A3A1QV97</accession>
<dbReference type="Proteomes" id="UP000265801">
    <property type="component" value="Unassembled WGS sequence"/>
</dbReference>
<comment type="function">
    <text evidence="2">Catalyzes the reduction of dTDP-6-deoxy-L-lyxo-4-hexulose to yield dTDP-L-rhamnose.</text>
</comment>
<comment type="pathway">
    <text evidence="2">Carbohydrate biosynthesis; dTDP-L-rhamnose biosynthesis.</text>
</comment>
<dbReference type="SUPFAM" id="SSF51735">
    <property type="entry name" value="NAD(P)-binding Rossmann-fold domains"/>
    <property type="match status" value="1"/>
</dbReference>
<feature type="domain" description="RmlD-like substrate binding" evidence="3">
    <location>
        <begin position="1"/>
        <end position="276"/>
    </location>
</feature>
<dbReference type="InterPro" id="IPR036291">
    <property type="entry name" value="NAD(P)-bd_dom_sf"/>
</dbReference>
<keyword evidence="5" id="KW-1185">Reference proteome</keyword>
<reference evidence="4 5" key="1">
    <citation type="submission" date="2018-09" db="EMBL/GenBank/DDBJ databases">
        <title>Bacillus saliacetes sp. nov., isolated from Thai shrimp paste (Ka-pi).</title>
        <authorList>
            <person name="Daroonpunt R."/>
            <person name="Tanasupawat S."/>
            <person name="Yiamsombut S."/>
        </authorList>
    </citation>
    <scope>NUCLEOTIDE SEQUENCE [LARGE SCALE GENOMIC DNA]</scope>
    <source>
        <strain evidence="4 5">SKP7-4</strain>
    </source>
</reference>
<comment type="caution">
    <text evidence="4">The sequence shown here is derived from an EMBL/GenBank/DDBJ whole genome shotgun (WGS) entry which is preliminary data.</text>
</comment>
<sequence length="283" mass="31630">MKIAITGAGGQLGTDLAEFLTKKGHTVIPYLKSECDVTQLQAIRKALDRDRPDTVLNAAAFAKVDVCESEQEKAYSINTAAPCYLALETKRLNMKFIHFSTDYVFSGKRSTPYEENDEARPGTVYGKSKLLGEYFVSSINPDATIIRTSWLFGHTGRNFVKTIRDLARGRESIQVVSDQFGSPAYTCDLAACTEKLLYCPPGIYHVSNSGSCSWHDFASEVVRLLNEECTVIPVTSQEYGSTVPRPAYSVLSHKKINEKGIFMRNWKEALHEYLTKEGDRNED</sequence>
<dbReference type="EC" id="1.1.1.133" evidence="2"/>
<dbReference type="GO" id="GO:0019305">
    <property type="term" value="P:dTDP-rhamnose biosynthetic process"/>
    <property type="evidence" value="ECO:0007669"/>
    <property type="project" value="UniProtKB-UniPathway"/>
</dbReference>
<protein>
    <recommendedName>
        <fullName evidence="2">dTDP-4-dehydrorhamnose reductase</fullName>
        <ecNumber evidence="2">1.1.1.133</ecNumber>
    </recommendedName>
</protein>
<dbReference type="InterPro" id="IPR005913">
    <property type="entry name" value="dTDP_dehydrorham_reduct"/>
</dbReference>
<organism evidence="4 5">
    <name type="scientific">Bacillus salacetis</name>
    <dbReference type="NCBI Taxonomy" id="2315464"/>
    <lineage>
        <taxon>Bacteria</taxon>
        <taxon>Bacillati</taxon>
        <taxon>Bacillota</taxon>
        <taxon>Bacilli</taxon>
        <taxon>Bacillales</taxon>
        <taxon>Bacillaceae</taxon>
        <taxon>Bacillus</taxon>
    </lineage>
</organism>
<dbReference type="PANTHER" id="PTHR10491:SF4">
    <property type="entry name" value="METHIONINE ADENOSYLTRANSFERASE 2 SUBUNIT BETA"/>
    <property type="match status" value="1"/>
</dbReference>
<dbReference type="UniPathway" id="UPA00124"/>
<evidence type="ECO:0000313" key="4">
    <source>
        <dbReference type="EMBL" id="RIW29348.1"/>
    </source>
</evidence>
<dbReference type="Pfam" id="PF04321">
    <property type="entry name" value="RmlD_sub_bind"/>
    <property type="match status" value="1"/>
</dbReference>
<dbReference type="PANTHER" id="PTHR10491">
    <property type="entry name" value="DTDP-4-DEHYDRORHAMNOSE REDUCTASE"/>
    <property type="match status" value="1"/>
</dbReference>
<dbReference type="GO" id="GO:0005829">
    <property type="term" value="C:cytosol"/>
    <property type="evidence" value="ECO:0007669"/>
    <property type="project" value="TreeGrafter"/>
</dbReference>
<dbReference type="InterPro" id="IPR029903">
    <property type="entry name" value="RmlD-like-bd"/>
</dbReference>
<dbReference type="EMBL" id="QXIR01000033">
    <property type="protein sequence ID" value="RIW29348.1"/>
    <property type="molecule type" value="Genomic_DNA"/>
</dbReference>
<dbReference type="CDD" id="cd05254">
    <property type="entry name" value="dTDP_HR_like_SDR_e"/>
    <property type="match status" value="1"/>
</dbReference>
<evidence type="ECO:0000256" key="1">
    <source>
        <dbReference type="ARBA" id="ARBA00010944"/>
    </source>
</evidence>